<sequence>MATPLKLKRKIARLGCRYNKSIAEFGNKYCDLTRVLLTFTHYFKAEIGIRVSSRLNSSKSSDVVGSISPENGRELPYELHHDLSLQRHRHRSPVFVTLPVKFVGLEGRIWSPKAMMLSLKANQPRVYDWRGYRDLVRMACMCGLKVRVVPNGYVVIESFV</sequence>
<dbReference type="EMBL" id="CM001222">
    <property type="protein sequence ID" value="AES75755.1"/>
    <property type="molecule type" value="Genomic_DNA"/>
</dbReference>
<protein>
    <submittedName>
        <fullName evidence="1 2">Uncharacterized protein</fullName>
    </submittedName>
</protein>
<organism evidence="1 3">
    <name type="scientific">Medicago truncatula</name>
    <name type="common">Barrel medic</name>
    <name type="synonym">Medicago tribuloides</name>
    <dbReference type="NCBI Taxonomy" id="3880"/>
    <lineage>
        <taxon>Eukaryota</taxon>
        <taxon>Viridiplantae</taxon>
        <taxon>Streptophyta</taxon>
        <taxon>Embryophyta</taxon>
        <taxon>Tracheophyta</taxon>
        <taxon>Spermatophyta</taxon>
        <taxon>Magnoliopsida</taxon>
        <taxon>eudicotyledons</taxon>
        <taxon>Gunneridae</taxon>
        <taxon>Pentapetalae</taxon>
        <taxon>rosids</taxon>
        <taxon>fabids</taxon>
        <taxon>Fabales</taxon>
        <taxon>Fabaceae</taxon>
        <taxon>Papilionoideae</taxon>
        <taxon>50 kb inversion clade</taxon>
        <taxon>NPAAA clade</taxon>
        <taxon>Hologalegina</taxon>
        <taxon>IRL clade</taxon>
        <taxon>Trifolieae</taxon>
        <taxon>Medicago</taxon>
    </lineage>
</organism>
<dbReference type="EnsemblPlants" id="AES75755">
    <property type="protein sequence ID" value="AES75755"/>
    <property type="gene ID" value="MTR_6g057740"/>
</dbReference>
<keyword evidence="3" id="KW-1185">Reference proteome</keyword>
<reference evidence="1 3" key="1">
    <citation type="journal article" date="2011" name="Nature">
        <title>The Medicago genome provides insight into the evolution of rhizobial symbioses.</title>
        <authorList>
            <person name="Young N.D."/>
            <person name="Debelle F."/>
            <person name="Oldroyd G.E."/>
            <person name="Geurts R."/>
            <person name="Cannon S.B."/>
            <person name="Udvardi M.K."/>
            <person name="Benedito V.A."/>
            <person name="Mayer K.F."/>
            <person name="Gouzy J."/>
            <person name="Schoof H."/>
            <person name="Van de Peer Y."/>
            <person name="Proost S."/>
            <person name="Cook D.R."/>
            <person name="Meyers B.C."/>
            <person name="Spannagl M."/>
            <person name="Cheung F."/>
            <person name="De Mita S."/>
            <person name="Krishnakumar V."/>
            <person name="Gundlach H."/>
            <person name="Zhou S."/>
            <person name="Mudge J."/>
            <person name="Bharti A.K."/>
            <person name="Murray J.D."/>
            <person name="Naoumkina M.A."/>
            <person name="Rosen B."/>
            <person name="Silverstein K.A."/>
            <person name="Tang H."/>
            <person name="Rombauts S."/>
            <person name="Zhao P.X."/>
            <person name="Zhou P."/>
            <person name="Barbe V."/>
            <person name="Bardou P."/>
            <person name="Bechner M."/>
            <person name="Bellec A."/>
            <person name="Berger A."/>
            <person name="Berges H."/>
            <person name="Bidwell S."/>
            <person name="Bisseling T."/>
            <person name="Choisne N."/>
            <person name="Couloux A."/>
            <person name="Denny R."/>
            <person name="Deshpande S."/>
            <person name="Dai X."/>
            <person name="Doyle J.J."/>
            <person name="Dudez A.M."/>
            <person name="Farmer A.D."/>
            <person name="Fouteau S."/>
            <person name="Franken C."/>
            <person name="Gibelin C."/>
            <person name="Gish J."/>
            <person name="Goldstein S."/>
            <person name="Gonzalez A.J."/>
            <person name="Green P.J."/>
            <person name="Hallab A."/>
            <person name="Hartog M."/>
            <person name="Hua A."/>
            <person name="Humphray S.J."/>
            <person name="Jeong D.H."/>
            <person name="Jing Y."/>
            <person name="Jocker A."/>
            <person name="Kenton S.M."/>
            <person name="Kim D.J."/>
            <person name="Klee K."/>
            <person name="Lai H."/>
            <person name="Lang C."/>
            <person name="Lin S."/>
            <person name="Macmil S.L."/>
            <person name="Magdelenat G."/>
            <person name="Matthews L."/>
            <person name="McCorrison J."/>
            <person name="Monaghan E.L."/>
            <person name="Mun J.H."/>
            <person name="Najar F.Z."/>
            <person name="Nicholson C."/>
            <person name="Noirot C."/>
            <person name="O'Bleness M."/>
            <person name="Paule C.R."/>
            <person name="Poulain J."/>
            <person name="Prion F."/>
            <person name="Qin B."/>
            <person name="Qu C."/>
            <person name="Retzel E.F."/>
            <person name="Riddle C."/>
            <person name="Sallet E."/>
            <person name="Samain S."/>
            <person name="Samson N."/>
            <person name="Sanders I."/>
            <person name="Saurat O."/>
            <person name="Scarpelli C."/>
            <person name="Schiex T."/>
            <person name="Segurens B."/>
            <person name="Severin A.J."/>
            <person name="Sherrier D.J."/>
            <person name="Shi R."/>
            <person name="Sims S."/>
            <person name="Singer S.R."/>
            <person name="Sinharoy S."/>
            <person name="Sterck L."/>
            <person name="Viollet A."/>
            <person name="Wang B.B."/>
            <person name="Wang K."/>
            <person name="Wang M."/>
            <person name="Wang X."/>
            <person name="Warfsmann J."/>
            <person name="Weissenbach J."/>
            <person name="White D.D."/>
            <person name="White J.D."/>
            <person name="Wiley G.B."/>
            <person name="Wincker P."/>
            <person name="Xing Y."/>
            <person name="Yang L."/>
            <person name="Yao Z."/>
            <person name="Ying F."/>
            <person name="Zhai J."/>
            <person name="Zhou L."/>
            <person name="Zuber A."/>
            <person name="Denarie J."/>
            <person name="Dixon R.A."/>
            <person name="May G.D."/>
            <person name="Schwartz D.C."/>
            <person name="Rogers J."/>
            <person name="Quetier F."/>
            <person name="Town C.D."/>
            <person name="Roe B.A."/>
        </authorList>
    </citation>
    <scope>NUCLEOTIDE SEQUENCE [LARGE SCALE GENOMIC DNA]</scope>
    <source>
        <strain evidence="1">A17</strain>
        <strain evidence="2 3">cv. Jemalong A17</strain>
    </source>
</reference>
<dbReference type="InterPro" id="IPR017853">
    <property type="entry name" value="GH"/>
</dbReference>
<dbReference type="HOGENOM" id="CLU_1654782_0_0_1"/>
<evidence type="ECO:0000313" key="2">
    <source>
        <dbReference type="EnsemblPlants" id="AES75755"/>
    </source>
</evidence>
<dbReference type="PaxDb" id="3880-AES75755"/>
<dbReference type="Proteomes" id="UP000002051">
    <property type="component" value="Chromosome 6"/>
</dbReference>
<proteinExistence type="predicted"/>
<evidence type="ECO:0000313" key="1">
    <source>
        <dbReference type="EMBL" id="AES75755.1"/>
    </source>
</evidence>
<dbReference type="SUPFAM" id="SSF51445">
    <property type="entry name" value="(Trans)glycosidases"/>
    <property type="match status" value="1"/>
</dbReference>
<dbReference type="AlphaFoldDB" id="G7KMF2"/>
<gene>
    <name evidence="1" type="ordered locus">MTR_6g057740</name>
</gene>
<accession>G7KMF2</accession>
<evidence type="ECO:0000313" key="3">
    <source>
        <dbReference type="Proteomes" id="UP000002051"/>
    </source>
</evidence>
<reference evidence="1 3" key="2">
    <citation type="journal article" date="2014" name="BMC Genomics">
        <title>An improved genome release (version Mt4.0) for the model legume Medicago truncatula.</title>
        <authorList>
            <person name="Tang H."/>
            <person name="Krishnakumar V."/>
            <person name="Bidwell S."/>
            <person name="Rosen B."/>
            <person name="Chan A."/>
            <person name="Zhou S."/>
            <person name="Gentzbittel L."/>
            <person name="Childs K.L."/>
            <person name="Yandell M."/>
            <person name="Gundlach H."/>
            <person name="Mayer K.F."/>
            <person name="Schwartz D.C."/>
            <person name="Town C.D."/>
        </authorList>
    </citation>
    <scope>GENOME REANNOTATION</scope>
    <source>
        <strain evidence="2 3">cv. Jemalong A17</strain>
    </source>
</reference>
<name>G7KMF2_MEDTR</name>
<reference evidence="2" key="3">
    <citation type="submission" date="2015-04" db="UniProtKB">
        <authorList>
            <consortium name="EnsemblPlants"/>
        </authorList>
    </citation>
    <scope>IDENTIFICATION</scope>
    <source>
        <strain evidence="2">cv. Jemalong A17</strain>
    </source>
</reference>